<comment type="similarity">
    <text evidence="10">Belongs to the DHHC palmitoyltransferase family.</text>
</comment>
<dbReference type="GO" id="GO:0019706">
    <property type="term" value="F:protein-cysteine S-palmitoyltransferase activity"/>
    <property type="evidence" value="ECO:0007669"/>
    <property type="project" value="UniProtKB-EC"/>
</dbReference>
<feature type="domain" description="Palmitoyltransferase DHHC" evidence="11">
    <location>
        <begin position="90"/>
        <end position="207"/>
    </location>
</feature>
<feature type="transmembrane region" description="Helical" evidence="10">
    <location>
        <begin position="136"/>
        <end position="161"/>
    </location>
</feature>
<sequence>MEIKYNKEIWYVISVLVLIAGVSSTMVSLSPKLSNKYESPMIIITLTLSIINMLMIIRIAVINPGTLIKMTNPPEEPVRIIEVFGNTILLKTCSTCNIIKPPRAHHCKICNVCIDRRDHHCHWVANCIGRNNHRMFIFLLFFLVVQCVFTIGNSIYMIAWIVTDTGLYIIESVLIAIGVLCLWHIGGLLIYHTFLIFTNQTTYEHKKTVFPSGNPFYKSFFKNCTLFWKMVPEENIKEQKPESPAGETQTNNIP</sequence>
<feature type="transmembrane region" description="Helical" evidence="10">
    <location>
        <begin position="9"/>
        <end position="29"/>
    </location>
</feature>
<evidence type="ECO:0000256" key="4">
    <source>
        <dbReference type="ARBA" id="ARBA00022989"/>
    </source>
</evidence>
<dbReference type="EMBL" id="CAJZBQ010000039">
    <property type="protein sequence ID" value="CAG9325905.1"/>
    <property type="molecule type" value="Genomic_DNA"/>
</dbReference>
<keyword evidence="5 10" id="KW-0472">Membrane</keyword>
<dbReference type="Proteomes" id="UP001162131">
    <property type="component" value="Unassembled WGS sequence"/>
</dbReference>
<dbReference type="GO" id="GO:0005794">
    <property type="term" value="C:Golgi apparatus"/>
    <property type="evidence" value="ECO:0007669"/>
    <property type="project" value="TreeGrafter"/>
</dbReference>
<evidence type="ECO:0000313" key="13">
    <source>
        <dbReference type="Proteomes" id="UP001162131"/>
    </source>
</evidence>
<evidence type="ECO:0000256" key="10">
    <source>
        <dbReference type="RuleBase" id="RU079119"/>
    </source>
</evidence>
<keyword evidence="4 10" id="KW-1133">Transmembrane helix</keyword>
<dbReference type="EC" id="2.3.1.225" evidence="10"/>
<dbReference type="AlphaFoldDB" id="A0AAU9JJV7"/>
<comment type="domain">
    <text evidence="10">The DHHC domain is required for palmitoyltransferase activity.</text>
</comment>
<dbReference type="Pfam" id="PF01529">
    <property type="entry name" value="DHHC"/>
    <property type="match status" value="1"/>
</dbReference>
<dbReference type="PANTHER" id="PTHR22883">
    <property type="entry name" value="ZINC FINGER DHHC DOMAIN CONTAINING PROTEIN"/>
    <property type="match status" value="1"/>
</dbReference>
<dbReference type="GO" id="GO:0005783">
    <property type="term" value="C:endoplasmic reticulum"/>
    <property type="evidence" value="ECO:0007669"/>
    <property type="project" value="TreeGrafter"/>
</dbReference>
<comment type="subcellular location">
    <subcellularLocation>
        <location evidence="1">Endomembrane system</location>
        <topology evidence="1">Multi-pass membrane protein</topology>
    </subcellularLocation>
</comment>
<evidence type="ECO:0000256" key="2">
    <source>
        <dbReference type="ARBA" id="ARBA00022679"/>
    </source>
</evidence>
<keyword evidence="7" id="KW-0449">Lipoprotein</keyword>
<keyword evidence="2 10" id="KW-0808">Transferase</keyword>
<evidence type="ECO:0000256" key="6">
    <source>
        <dbReference type="ARBA" id="ARBA00023139"/>
    </source>
</evidence>
<evidence type="ECO:0000256" key="9">
    <source>
        <dbReference type="ARBA" id="ARBA00048048"/>
    </source>
</evidence>
<dbReference type="InterPro" id="IPR039859">
    <property type="entry name" value="PFA4/ZDH16/20/ERF2-like"/>
</dbReference>
<dbReference type="PROSITE" id="PS50216">
    <property type="entry name" value="DHHC"/>
    <property type="match status" value="1"/>
</dbReference>
<comment type="caution">
    <text evidence="12">The sequence shown here is derived from an EMBL/GenBank/DDBJ whole genome shotgun (WGS) entry which is preliminary data.</text>
</comment>
<proteinExistence type="inferred from homology"/>
<evidence type="ECO:0000256" key="7">
    <source>
        <dbReference type="ARBA" id="ARBA00023288"/>
    </source>
</evidence>
<evidence type="ECO:0000256" key="5">
    <source>
        <dbReference type="ARBA" id="ARBA00023136"/>
    </source>
</evidence>
<keyword evidence="6" id="KW-0564">Palmitate</keyword>
<accession>A0AAU9JJV7</accession>
<evidence type="ECO:0000256" key="1">
    <source>
        <dbReference type="ARBA" id="ARBA00004127"/>
    </source>
</evidence>
<gene>
    <name evidence="12" type="ORF">BSTOLATCC_MIC39688</name>
</gene>
<comment type="catalytic activity">
    <reaction evidence="9 10">
        <text>L-cysteinyl-[protein] + hexadecanoyl-CoA = S-hexadecanoyl-L-cysteinyl-[protein] + CoA</text>
        <dbReference type="Rhea" id="RHEA:36683"/>
        <dbReference type="Rhea" id="RHEA-COMP:10131"/>
        <dbReference type="Rhea" id="RHEA-COMP:11032"/>
        <dbReference type="ChEBI" id="CHEBI:29950"/>
        <dbReference type="ChEBI" id="CHEBI:57287"/>
        <dbReference type="ChEBI" id="CHEBI:57379"/>
        <dbReference type="ChEBI" id="CHEBI:74151"/>
        <dbReference type="EC" id="2.3.1.225"/>
    </reaction>
</comment>
<reference evidence="12" key="1">
    <citation type="submission" date="2021-09" db="EMBL/GenBank/DDBJ databases">
        <authorList>
            <consortium name="AG Swart"/>
            <person name="Singh M."/>
            <person name="Singh A."/>
            <person name="Seah K."/>
            <person name="Emmerich C."/>
        </authorList>
    </citation>
    <scope>NUCLEOTIDE SEQUENCE</scope>
    <source>
        <strain evidence="12">ATCC30299</strain>
    </source>
</reference>
<name>A0AAU9JJV7_9CILI</name>
<evidence type="ECO:0000256" key="8">
    <source>
        <dbReference type="ARBA" id="ARBA00023315"/>
    </source>
</evidence>
<dbReference type="InterPro" id="IPR001594">
    <property type="entry name" value="Palmitoyltrfase_DHHC"/>
</dbReference>
<evidence type="ECO:0000313" key="12">
    <source>
        <dbReference type="EMBL" id="CAG9325905.1"/>
    </source>
</evidence>
<keyword evidence="13" id="KW-1185">Reference proteome</keyword>
<keyword evidence="8 10" id="KW-0012">Acyltransferase</keyword>
<keyword evidence="3 10" id="KW-0812">Transmembrane</keyword>
<dbReference type="GO" id="GO:0006612">
    <property type="term" value="P:protein targeting to membrane"/>
    <property type="evidence" value="ECO:0007669"/>
    <property type="project" value="TreeGrafter"/>
</dbReference>
<evidence type="ECO:0000259" key="11">
    <source>
        <dbReference type="Pfam" id="PF01529"/>
    </source>
</evidence>
<protein>
    <recommendedName>
        <fullName evidence="10">Palmitoyltransferase</fullName>
        <ecNumber evidence="10">2.3.1.225</ecNumber>
    </recommendedName>
</protein>
<feature type="transmembrane region" description="Helical" evidence="10">
    <location>
        <begin position="173"/>
        <end position="197"/>
    </location>
</feature>
<dbReference type="PANTHER" id="PTHR22883:SF43">
    <property type="entry name" value="PALMITOYLTRANSFERASE APP"/>
    <property type="match status" value="1"/>
</dbReference>
<feature type="transmembrane region" description="Helical" evidence="10">
    <location>
        <begin position="41"/>
        <end position="61"/>
    </location>
</feature>
<evidence type="ECO:0000256" key="3">
    <source>
        <dbReference type="ARBA" id="ARBA00022692"/>
    </source>
</evidence>
<organism evidence="12 13">
    <name type="scientific">Blepharisma stoltei</name>
    <dbReference type="NCBI Taxonomy" id="1481888"/>
    <lineage>
        <taxon>Eukaryota</taxon>
        <taxon>Sar</taxon>
        <taxon>Alveolata</taxon>
        <taxon>Ciliophora</taxon>
        <taxon>Postciliodesmatophora</taxon>
        <taxon>Heterotrichea</taxon>
        <taxon>Heterotrichida</taxon>
        <taxon>Blepharismidae</taxon>
        <taxon>Blepharisma</taxon>
    </lineage>
</organism>